<evidence type="ECO:0000313" key="2">
    <source>
        <dbReference type="Proteomes" id="UP001221757"/>
    </source>
</evidence>
<gene>
    <name evidence="1" type="ORF">B0H17DRAFT_1185108</name>
</gene>
<dbReference type="Proteomes" id="UP001221757">
    <property type="component" value="Unassembled WGS sequence"/>
</dbReference>
<comment type="caution">
    <text evidence="1">The sequence shown here is derived from an EMBL/GenBank/DDBJ whole genome shotgun (WGS) entry which is preliminary data.</text>
</comment>
<protein>
    <submittedName>
        <fullName evidence="1">Uncharacterized protein</fullName>
    </submittedName>
</protein>
<accession>A0AAD7CT87</accession>
<proteinExistence type="predicted"/>
<dbReference type="EMBL" id="JARKIE010000244">
    <property type="protein sequence ID" value="KAJ7662290.1"/>
    <property type="molecule type" value="Genomic_DNA"/>
</dbReference>
<sequence>MYRGLNPSEHIFWRRRNADAELREGVVKETSREETWDSVGSWCSCAVGTLWPREAGIYVGPDWALIFFKQREKTGWRDIQPLSSRKPPARSSRIWTLGHLERMATFRPFRQGGDFIYTFAEEAEIAHGIQWSISSSGINSAAKLRWMEKLDSDNSGAEGTMGSPAATLHV</sequence>
<reference evidence="1" key="1">
    <citation type="submission" date="2023-03" db="EMBL/GenBank/DDBJ databases">
        <title>Massive genome expansion in bonnet fungi (Mycena s.s.) driven by repeated elements and novel gene families across ecological guilds.</title>
        <authorList>
            <consortium name="Lawrence Berkeley National Laboratory"/>
            <person name="Harder C.B."/>
            <person name="Miyauchi S."/>
            <person name="Viragh M."/>
            <person name="Kuo A."/>
            <person name="Thoen E."/>
            <person name="Andreopoulos B."/>
            <person name="Lu D."/>
            <person name="Skrede I."/>
            <person name="Drula E."/>
            <person name="Henrissat B."/>
            <person name="Morin E."/>
            <person name="Kohler A."/>
            <person name="Barry K."/>
            <person name="LaButti K."/>
            <person name="Morin E."/>
            <person name="Salamov A."/>
            <person name="Lipzen A."/>
            <person name="Mereny Z."/>
            <person name="Hegedus B."/>
            <person name="Baldrian P."/>
            <person name="Stursova M."/>
            <person name="Weitz H."/>
            <person name="Taylor A."/>
            <person name="Grigoriev I.V."/>
            <person name="Nagy L.G."/>
            <person name="Martin F."/>
            <person name="Kauserud H."/>
        </authorList>
    </citation>
    <scope>NUCLEOTIDE SEQUENCE</scope>
    <source>
        <strain evidence="1">CBHHK067</strain>
    </source>
</reference>
<keyword evidence="2" id="KW-1185">Reference proteome</keyword>
<name>A0AAD7CT87_MYCRO</name>
<organism evidence="1 2">
    <name type="scientific">Mycena rosella</name>
    <name type="common">Pink bonnet</name>
    <name type="synonym">Agaricus rosellus</name>
    <dbReference type="NCBI Taxonomy" id="1033263"/>
    <lineage>
        <taxon>Eukaryota</taxon>
        <taxon>Fungi</taxon>
        <taxon>Dikarya</taxon>
        <taxon>Basidiomycota</taxon>
        <taxon>Agaricomycotina</taxon>
        <taxon>Agaricomycetes</taxon>
        <taxon>Agaricomycetidae</taxon>
        <taxon>Agaricales</taxon>
        <taxon>Marasmiineae</taxon>
        <taxon>Mycenaceae</taxon>
        <taxon>Mycena</taxon>
    </lineage>
</organism>
<dbReference type="AlphaFoldDB" id="A0AAD7CT87"/>
<evidence type="ECO:0000313" key="1">
    <source>
        <dbReference type="EMBL" id="KAJ7662290.1"/>
    </source>
</evidence>